<evidence type="ECO:0000313" key="1">
    <source>
        <dbReference type="EMBL" id="XBH04887.1"/>
    </source>
</evidence>
<dbReference type="GO" id="GO:0009435">
    <property type="term" value="P:NAD+ biosynthetic process"/>
    <property type="evidence" value="ECO:0007669"/>
    <property type="project" value="InterPro"/>
</dbReference>
<dbReference type="PROSITE" id="PS51318">
    <property type="entry name" value="TAT"/>
    <property type="match status" value="1"/>
</dbReference>
<proteinExistence type="predicted"/>
<organism evidence="1">
    <name type="scientific">Singulisphaera sp. Ch08</name>
    <dbReference type="NCBI Taxonomy" id="3120278"/>
    <lineage>
        <taxon>Bacteria</taxon>
        <taxon>Pseudomonadati</taxon>
        <taxon>Planctomycetota</taxon>
        <taxon>Planctomycetia</taxon>
        <taxon>Isosphaerales</taxon>
        <taxon>Isosphaeraceae</taxon>
        <taxon>Singulisphaera</taxon>
    </lineage>
</organism>
<dbReference type="PANTHER" id="PTHR42716">
    <property type="entry name" value="L-ASPARTATE OXIDASE"/>
    <property type="match status" value="1"/>
</dbReference>
<accession>A0AAU7CID6</accession>
<dbReference type="RefSeq" id="WP_406697689.1">
    <property type="nucleotide sequence ID" value="NZ_CP155447.1"/>
</dbReference>
<dbReference type="EMBL" id="CP155447">
    <property type="protein sequence ID" value="XBH04887.1"/>
    <property type="molecule type" value="Genomic_DNA"/>
</dbReference>
<sequence length="562" mass="61607">MRRRQFLEGCKVGFAGLMAAKAGVPIAHAAGAREIAADVVIVGGGLGGCAAALAALRRGRTVVMTEPTDWIGGQLTQQAVPPDEHPWIEQFGGNASYFALRRGIRDYYRRHYPLTAEARAVRYLNPGNGSVSRICHEPRVALAVLTDLLAPYASGGQLSLLLEHVPVRAETEGDHVRAVTVRNLRTGDERVLIAPYVLDATELGDLLPLAGVEFVTGFEAKSETGDERAPEQAQPENQQSFTCCFAMEYLEGQDHTIDRPAEYAFWRDYVPNLTPPWSGKLLSLEMSDPKTLKSKSLGFAPTGAGQGFWLYRRIADPGNFVPGTYRGGITLVNWPQNDYLLGNLVGVTPEEAEKHVARGKQLSLSLLYWLQTEAPRPDGGTGWKGLRLRPDIVGTTDGLAKYPYIRESRRIRAEFTVLEKHVGLEARRKALGREDVTAELFPDSVGVGSYRIDLHPSTGGDNYIDVSSLPFQIPLGALIPRRVENLIAACKNLGVTHVTNGCYRLHPVEWGIGEAAGLLAAFCTEQKLKPRAVRNNPARLKAFQAMLTQQGVETQWPRVTAR</sequence>
<dbReference type="Gene3D" id="3.50.50.60">
    <property type="entry name" value="FAD/NAD(P)-binding domain"/>
    <property type="match status" value="1"/>
</dbReference>
<reference evidence="1" key="1">
    <citation type="submission" date="2024-05" db="EMBL/GenBank/DDBJ databases">
        <title>Planctomycetes of the genus Singulisphaera possess chitinolytic capabilities.</title>
        <authorList>
            <person name="Ivanova A."/>
        </authorList>
    </citation>
    <scope>NUCLEOTIDE SEQUENCE</scope>
    <source>
        <strain evidence="1">Ch08T</strain>
    </source>
</reference>
<dbReference type="SUPFAM" id="SSF51905">
    <property type="entry name" value="FAD/NAD(P)-binding domain"/>
    <property type="match status" value="1"/>
</dbReference>
<dbReference type="InterPro" id="IPR036188">
    <property type="entry name" value="FAD/NAD-bd_sf"/>
</dbReference>
<protein>
    <submittedName>
        <fullName evidence="1">FAD-dependent oxidoreductase</fullName>
    </submittedName>
</protein>
<dbReference type="PANTHER" id="PTHR42716:SF1">
    <property type="entry name" value="SLL0471 PROTEIN"/>
    <property type="match status" value="1"/>
</dbReference>
<name>A0AAU7CID6_9BACT</name>
<gene>
    <name evidence="1" type="ORF">V5E97_02380</name>
</gene>
<dbReference type="GO" id="GO:0008734">
    <property type="term" value="F:L-aspartate oxidase activity"/>
    <property type="evidence" value="ECO:0007669"/>
    <property type="project" value="InterPro"/>
</dbReference>
<dbReference type="InterPro" id="IPR005288">
    <property type="entry name" value="NadB"/>
</dbReference>
<dbReference type="Pfam" id="PF12831">
    <property type="entry name" value="FAD_oxidored"/>
    <property type="match status" value="1"/>
</dbReference>
<dbReference type="AlphaFoldDB" id="A0AAU7CID6"/>
<dbReference type="InterPro" id="IPR006311">
    <property type="entry name" value="TAT_signal"/>
</dbReference>